<dbReference type="InterPro" id="IPR000212">
    <property type="entry name" value="DNA_helicase_UvrD/REP"/>
</dbReference>
<evidence type="ECO:0000256" key="2">
    <source>
        <dbReference type="ARBA" id="ARBA00022801"/>
    </source>
</evidence>
<dbReference type="GO" id="GO:0003677">
    <property type="term" value="F:DNA binding"/>
    <property type="evidence" value="ECO:0007669"/>
    <property type="project" value="InterPro"/>
</dbReference>
<protein>
    <recommendedName>
        <fullName evidence="5">DNA 3'-5' helicase II</fullName>
    </recommendedName>
</protein>
<dbReference type="GO" id="GO:0005524">
    <property type="term" value="F:ATP binding"/>
    <property type="evidence" value="ECO:0007669"/>
    <property type="project" value="UniProtKB-UniRule"/>
</dbReference>
<dbReference type="SUPFAM" id="SSF52540">
    <property type="entry name" value="P-loop containing nucleoside triphosphate hydrolases"/>
    <property type="match status" value="1"/>
</dbReference>
<dbReference type="GO" id="GO:0043138">
    <property type="term" value="F:3'-5' DNA helicase activity"/>
    <property type="evidence" value="ECO:0007669"/>
    <property type="project" value="TreeGrafter"/>
</dbReference>
<keyword evidence="3 6" id="KW-0347">Helicase</keyword>
<dbReference type="Gene3D" id="3.40.50.300">
    <property type="entry name" value="P-loop containing nucleotide triphosphate hydrolases"/>
    <property type="match status" value="2"/>
</dbReference>
<dbReference type="AlphaFoldDB" id="A0A379DHU4"/>
<dbReference type="GO" id="GO:0000725">
    <property type="term" value="P:recombinational repair"/>
    <property type="evidence" value="ECO:0007669"/>
    <property type="project" value="TreeGrafter"/>
</dbReference>
<evidence type="ECO:0000313" key="9">
    <source>
        <dbReference type="Proteomes" id="UP000254263"/>
    </source>
</evidence>
<dbReference type="PANTHER" id="PTHR11070:SF2">
    <property type="entry name" value="ATP-DEPENDENT DNA HELICASE SRS2"/>
    <property type="match status" value="1"/>
</dbReference>
<feature type="binding site" evidence="6">
    <location>
        <begin position="24"/>
        <end position="31"/>
    </location>
    <ligand>
        <name>ATP</name>
        <dbReference type="ChEBI" id="CHEBI:30616"/>
    </ligand>
</feature>
<keyword evidence="1 6" id="KW-0547">Nucleotide-binding</keyword>
<evidence type="ECO:0000256" key="1">
    <source>
        <dbReference type="ARBA" id="ARBA00022741"/>
    </source>
</evidence>
<dbReference type="EMBL" id="UGTI01000001">
    <property type="protein sequence ID" value="SUB77901.1"/>
    <property type="molecule type" value="Genomic_DNA"/>
</dbReference>
<dbReference type="Pfam" id="PF00580">
    <property type="entry name" value="UvrD-helicase"/>
    <property type="match status" value="1"/>
</dbReference>
<dbReference type="PANTHER" id="PTHR11070">
    <property type="entry name" value="UVRD / RECB / PCRA DNA HELICASE FAMILY MEMBER"/>
    <property type="match status" value="1"/>
</dbReference>
<evidence type="ECO:0000256" key="3">
    <source>
        <dbReference type="ARBA" id="ARBA00022806"/>
    </source>
</evidence>
<accession>A0A379DHU4</accession>
<dbReference type="RefSeq" id="WP_018360923.1">
    <property type="nucleotide sequence ID" value="NZ_UGTI01000001.1"/>
</dbReference>
<evidence type="ECO:0000256" key="5">
    <source>
        <dbReference type="ARBA" id="ARBA00034923"/>
    </source>
</evidence>
<evidence type="ECO:0000256" key="4">
    <source>
        <dbReference type="ARBA" id="ARBA00022840"/>
    </source>
</evidence>
<evidence type="ECO:0000313" key="8">
    <source>
        <dbReference type="EMBL" id="SUB77901.1"/>
    </source>
</evidence>
<dbReference type="InterPro" id="IPR014016">
    <property type="entry name" value="UvrD-like_ATP-bd"/>
</dbReference>
<proteinExistence type="predicted"/>
<reference evidence="8 9" key="1">
    <citation type="submission" date="2018-06" db="EMBL/GenBank/DDBJ databases">
        <authorList>
            <consortium name="Pathogen Informatics"/>
            <person name="Doyle S."/>
        </authorList>
    </citation>
    <scope>NUCLEOTIDE SEQUENCE [LARGE SCALE GENOMIC DNA]</scope>
    <source>
        <strain evidence="8 9">NCTC13100</strain>
    </source>
</reference>
<name>A0A379DHU4_9PORP</name>
<sequence>MFERLSPTQREIVDCPDRRIVVKACPGSGKTFSVTARLARLLCNNQLNKHQGIAAISFTHTACDEIKNGIQKFGVSNVTYPHFIGTIDSFINNYIFFPYGHLFMGCNKRPEVIGTEYNPWFNYDATIRNYDRTKIIDPNYYFDKVSFGLSDNLLRLAPYHVFNFRKSDWDNPYKKDGNLKKVISDLIEMKVIHFRSGKANQADANYIAYKILTKYPVIAKNIAQKFPILIVDEAQDTTAIQMALIDILDRANVNSILLVGDPDQAIFEWNTAEPSLFMAKYDSPAWTSLELTENRRSSSNICRVNNRFFNSNMVSVSEEDIDYPAIPSIVGHSTQSDSINQIKNDFVNECQKLGISEDHYAITYRGRKFGEIHFGLMDESRTDQNEKPWVHGYYYVRDLVHGKYLINKGAHKKGFSLIERGYHKMQEGQSYIPIEFIRNKIKNLGFRNYRDIIFQFIRKLPDTNCTLSQWIAQARNNGLNFSINTNKEDSNISNLFHEDGITTTDIPKYLRTIHSVKGMTLEGMLVFLVKKDVFNYATLLPQAYNATPEGQEQMRIVYVACTRPKKLLWIAVPAEDVGVWTKKLLE</sequence>
<feature type="domain" description="UvrD-like helicase ATP-binding" evidence="7">
    <location>
        <begin position="3"/>
        <end position="298"/>
    </location>
</feature>
<dbReference type="PROSITE" id="PS51198">
    <property type="entry name" value="UVRD_HELICASE_ATP_BIND"/>
    <property type="match status" value="1"/>
</dbReference>
<gene>
    <name evidence="8" type="primary">uvrD</name>
    <name evidence="8" type="ORF">NCTC13100_01049</name>
</gene>
<dbReference type="InterPro" id="IPR027417">
    <property type="entry name" value="P-loop_NTPase"/>
</dbReference>
<evidence type="ECO:0000259" key="7">
    <source>
        <dbReference type="PROSITE" id="PS51198"/>
    </source>
</evidence>
<evidence type="ECO:0000256" key="6">
    <source>
        <dbReference type="PROSITE-ProRule" id="PRU00560"/>
    </source>
</evidence>
<dbReference type="GO" id="GO:0016787">
    <property type="term" value="F:hydrolase activity"/>
    <property type="evidence" value="ECO:0007669"/>
    <property type="project" value="UniProtKB-UniRule"/>
</dbReference>
<organism evidence="8 9">
    <name type="scientific">Porphyromonas macacae</name>
    <dbReference type="NCBI Taxonomy" id="28115"/>
    <lineage>
        <taxon>Bacteria</taxon>
        <taxon>Pseudomonadati</taxon>
        <taxon>Bacteroidota</taxon>
        <taxon>Bacteroidia</taxon>
        <taxon>Bacteroidales</taxon>
        <taxon>Porphyromonadaceae</taxon>
        <taxon>Porphyromonas</taxon>
    </lineage>
</organism>
<dbReference type="Proteomes" id="UP000254263">
    <property type="component" value="Unassembled WGS sequence"/>
</dbReference>
<keyword evidence="2 6" id="KW-0378">Hydrolase</keyword>
<keyword evidence="4 6" id="KW-0067">ATP-binding</keyword>